<dbReference type="PANTHER" id="PTHR42160:SF1">
    <property type="entry name" value="URACIL-DNA GLYCOSYLASE SUPERFAMILY PROTEIN"/>
    <property type="match status" value="1"/>
</dbReference>
<dbReference type="InterPro" id="IPR036895">
    <property type="entry name" value="Uracil-DNA_glycosylase-like_sf"/>
</dbReference>
<dbReference type="InterPro" id="IPR047124">
    <property type="entry name" value="HI_0220.2"/>
</dbReference>
<organism evidence="2 3">
    <name type="scientific">Aquimarina algiphila</name>
    <dbReference type="NCBI Taxonomy" id="2047982"/>
    <lineage>
        <taxon>Bacteria</taxon>
        <taxon>Pseudomonadati</taxon>
        <taxon>Bacteroidota</taxon>
        <taxon>Flavobacteriia</taxon>
        <taxon>Flavobacteriales</taxon>
        <taxon>Flavobacteriaceae</taxon>
        <taxon>Aquimarina</taxon>
    </lineage>
</organism>
<dbReference type="AlphaFoldDB" id="A0A554VK48"/>
<protein>
    <submittedName>
        <fullName evidence="2">Uracil-DNA glycosylase family protein</fullName>
    </submittedName>
</protein>
<proteinExistence type="predicted"/>
<dbReference type="EMBL" id="VLNR01000023">
    <property type="protein sequence ID" value="TSE08357.1"/>
    <property type="molecule type" value="Genomic_DNA"/>
</dbReference>
<feature type="domain" description="Uracil-DNA glycosylase-like" evidence="1">
    <location>
        <begin position="25"/>
        <end position="182"/>
    </location>
</feature>
<sequence>MKELLQEISRCTVCSEHLELGPRPIVSGTIESKVVIIGQAPGTVVHRTGIPWDDKSGDNLRSWMGVDNDTFHNATKVGLVPMGFCYPGKGKSGDLPPRKECAPLWHNQLLKQMKNVELTILVGKYAQDYYLKEKSKRTLTETVHSFESYLPKYFVLPHPSPRNNIWQAKNEWFGKEVLPRLKEEINRLGLSS</sequence>
<comment type="caution">
    <text evidence="2">The sequence shown here is derived from an EMBL/GenBank/DDBJ whole genome shotgun (WGS) entry which is preliminary data.</text>
</comment>
<gene>
    <name evidence="2" type="ORF">FOF46_12415</name>
</gene>
<dbReference type="InterPro" id="IPR005122">
    <property type="entry name" value="Uracil-DNA_glycosylase-like"/>
</dbReference>
<dbReference type="Gene3D" id="3.40.470.10">
    <property type="entry name" value="Uracil-DNA glycosylase-like domain"/>
    <property type="match status" value="1"/>
</dbReference>
<evidence type="ECO:0000259" key="1">
    <source>
        <dbReference type="SMART" id="SM00986"/>
    </source>
</evidence>
<dbReference type="SMART" id="SM00987">
    <property type="entry name" value="UreE_C"/>
    <property type="match status" value="1"/>
</dbReference>
<reference evidence="2 3" key="1">
    <citation type="submission" date="2019-07" db="EMBL/GenBank/DDBJ databases">
        <title>The draft genome sequence of Aquimarina algiphila M91.</title>
        <authorList>
            <person name="Meng X."/>
        </authorList>
    </citation>
    <scope>NUCLEOTIDE SEQUENCE [LARGE SCALE GENOMIC DNA]</scope>
    <source>
        <strain evidence="2 3">M91</strain>
    </source>
</reference>
<name>A0A554VK48_9FLAO</name>
<dbReference type="SUPFAM" id="SSF52141">
    <property type="entry name" value="Uracil-DNA glycosylase-like"/>
    <property type="match status" value="1"/>
</dbReference>
<accession>A0A554VK48</accession>
<evidence type="ECO:0000313" key="3">
    <source>
        <dbReference type="Proteomes" id="UP000318833"/>
    </source>
</evidence>
<keyword evidence="3" id="KW-1185">Reference proteome</keyword>
<dbReference type="PANTHER" id="PTHR42160">
    <property type="entry name" value="URACIL-DNA GLYCOSYLASE SUPERFAMILY PROTEIN"/>
    <property type="match status" value="1"/>
</dbReference>
<evidence type="ECO:0000313" key="2">
    <source>
        <dbReference type="EMBL" id="TSE08357.1"/>
    </source>
</evidence>
<dbReference type="RefSeq" id="WP_109434141.1">
    <property type="nucleotide sequence ID" value="NZ_CANLFO010000013.1"/>
</dbReference>
<dbReference type="Proteomes" id="UP000318833">
    <property type="component" value="Unassembled WGS sequence"/>
</dbReference>
<dbReference type="SMART" id="SM00986">
    <property type="entry name" value="UDG"/>
    <property type="match status" value="1"/>
</dbReference>
<dbReference type="CDD" id="cd10033">
    <property type="entry name" value="UDG_like"/>
    <property type="match status" value="1"/>
</dbReference>
<dbReference type="OrthoDB" id="9789139at2"/>
<dbReference type="Pfam" id="PF03167">
    <property type="entry name" value="UDG"/>
    <property type="match status" value="1"/>
</dbReference>